<comment type="caution">
    <text evidence="9">The sequence shown here is derived from an EMBL/GenBank/DDBJ whole genome shotgun (WGS) entry which is preliminary data.</text>
</comment>
<dbReference type="Pfam" id="PF07669">
    <property type="entry name" value="Eco57I"/>
    <property type="match status" value="1"/>
</dbReference>
<accession>V9H5P2</accession>
<dbReference type="PROSITE" id="PS00092">
    <property type="entry name" value="N6_MTASE"/>
    <property type="match status" value="1"/>
</dbReference>
<dbReference type="GO" id="GO:0009007">
    <property type="term" value="F:site-specific DNA-methyltransferase (adenine-specific) activity"/>
    <property type="evidence" value="ECO:0007669"/>
    <property type="project" value="UniProtKB-EC"/>
</dbReference>
<comment type="similarity">
    <text evidence="7">Belongs to the class I-like SAM-binding methyltransferase superfamily. C5-methyltransferase family.</text>
</comment>
<dbReference type="GO" id="GO:0009307">
    <property type="term" value="P:DNA restriction-modification system"/>
    <property type="evidence" value="ECO:0007669"/>
    <property type="project" value="UniProtKB-KW"/>
</dbReference>
<dbReference type="eggNOG" id="COG0827">
    <property type="taxonomic scope" value="Bacteria"/>
</dbReference>
<dbReference type="PANTHER" id="PTHR10629">
    <property type="entry name" value="CYTOSINE-SPECIFIC METHYLTRANSFERASE"/>
    <property type="match status" value="1"/>
</dbReference>
<evidence type="ECO:0000313" key="10">
    <source>
        <dbReference type="Proteomes" id="UP000017813"/>
    </source>
</evidence>
<dbReference type="Pfam" id="PF00145">
    <property type="entry name" value="DNA_methylase"/>
    <property type="match status" value="1"/>
</dbReference>
<proteinExistence type="inferred from homology"/>
<dbReference type="SUPFAM" id="SSF53335">
    <property type="entry name" value="S-adenosyl-L-methionine-dependent methyltransferases"/>
    <property type="match status" value="2"/>
</dbReference>
<gene>
    <name evidence="9" type="ORF">HMPREF9021_01474</name>
</gene>
<organism evidence="9 10">
    <name type="scientific">Simonsiella muelleri ATCC 29453</name>
    <dbReference type="NCBI Taxonomy" id="641147"/>
    <lineage>
        <taxon>Bacteria</taxon>
        <taxon>Pseudomonadati</taxon>
        <taxon>Pseudomonadota</taxon>
        <taxon>Betaproteobacteria</taxon>
        <taxon>Neisseriales</taxon>
        <taxon>Neisseriaceae</taxon>
        <taxon>Simonsiella</taxon>
    </lineage>
</organism>
<feature type="domain" description="Type II methyltransferase M.TaqI-like" evidence="8">
    <location>
        <begin position="528"/>
        <end position="619"/>
    </location>
</feature>
<dbReference type="CDD" id="cd02440">
    <property type="entry name" value="AdoMet_MTases"/>
    <property type="match status" value="1"/>
</dbReference>
<dbReference type="HOGENOM" id="CLU_006958_11_0_4"/>
<keyword evidence="4 7" id="KW-0949">S-adenosyl-L-methionine</keyword>
<dbReference type="GO" id="GO:0003886">
    <property type="term" value="F:DNA (cytosine-5-)-methyltransferase activity"/>
    <property type="evidence" value="ECO:0007669"/>
    <property type="project" value="UniProtKB-EC"/>
</dbReference>
<evidence type="ECO:0000256" key="6">
    <source>
        <dbReference type="ARBA" id="ARBA00047422"/>
    </source>
</evidence>
<dbReference type="PROSITE" id="PS00094">
    <property type="entry name" value="C5_MTASE_1"/>
    <property type="match status" value="1"/>
</dbReference>
<evidence type="ECO:0000256" key="4">
    <source>
        <dbReference type="ARBA" id="ARBA00022691"/>
    </source>
</evidence>
<evidence type="ECO:0000256" key="1">
    <source>
        <dbReference type="ARBA" id="ARBA00011975"/>
    </source>
</evidence>
<evidence type="ECO:0000313" key="9">
    <source>
        <dbReference type="EMBL" id="EFG30507.1"/>
    </source>
</evidence>
<dbReference type="OrthoDB" id="9813719at2"/>
<dbReference type="PANTHER" id="PTHR10629:SF52">
    <property type="entry name" value="DNA (CYTOSINE-5)-METHYLTRANSFERASE 1"/>
    <property type="match status" value="1"/>
</dbReference>
<dbReference type="InterPro" id="IPR050390">
    <property type="entry name" value="C5-Methyltransferase"/>
</dbReference>
<comment type="catalytic activity">
    <reaction evidence="6">
        <text>a 2'-deoxycytidine in DNA + S-adenosyl-L-methionine = a 5-methyl-2'-deoxycytidine in DNA + S-adenosyl-L-homocysteine + H(+)</text>
        <dbReference type="Rhea" id="RHEA:13681"/>
        <dbReference type="Rhea" id="RHEA-COMP:11369"/>
        <dbReference type="Rhea" id="RHEA-COMP:11370"/>
        <dbReference type="ChEBI" id="CHEBI:15378"/>
        <dbReference type="ChEBI" id="CHEBI:57856"/>
        <dbReference type="ChEBI" id="CHEBI:59789"/>
        <dbReference type="ChEBI" id="CHEBI:85452"/>
        <dbReference type="ChEBI" id="CHEBI:85454"/>
        <dbReference type="EC" id="2.1.1.37"/>
    </reaction>
</comment>
<reference evidence="9 10" key="2">
    <citation type="submission" date="2011-10" db="EMBL/GenBank/DDBJ databases">
        <title>The Genome Sequence of Simonsiella muelleri ATCC 29453.</title>
        <authorList>
            <consortium name="The Broad Institute Genome Sequencing Platform"/>
            <consortium name="The Broad Institute Genome Sequencing Center for Infectious Disease"/>
            <person name="Earl A."/>
            <person name="Ward D."/>
            <person name="Feldgarden M."/>
            <person name="Gevers D."/>
            <person name="Izard J."/>
            <person name="Baranova O.V."/>
            <person name="Blanton J.M."/>
            <person name="Tanner A.C."/>
            <person name="Dewhirst F."/>
            <person name="Young S.K."/>
            <person name="Zeng Q."/>
            <person name="Gargeya S."/>
            <person name="Fitzgerald M."/>
            <person name="Haas B."/>
            <person name="Abouelleil A."/>
            <person name="Alvarado L."/>
            <person name="Arachchi H.M."/>
            <person name="Berlin A."/>
            <person name="Brown A."/>
            <person name="Chapman S.B."/>
            <person name="Chen Z."/>
            <person name="Dunbar C."/>
            <person name="Freedman E."/>
            <person name="Gearin G."/>
            <person name="Goldberg J."/>
            <person name="Griggs A."/>
            <person name="Gujja S."/>
            <person name="Heiman D."/>
            <person name="Howarth C."/>
            <person name="Larson L."/>
            <person name="Lui A."/>
            <person name="MacDonald P.J.P."/>
            <person name="Montmayeur A."/>
            <person name="Murphy C."/>
            <person name="Neiman D."/>
            <person name="Pearson M."/>
            <person name="Priest M."/>
            <person name="Roberts A."/>
            <person name="Saif S."/>
            <person name="Shea T."/>
            <person name="Shenoy N."/>
            <person name="Sisk P."/>
            <person name="Stolte C."/>
            <person name="Sykes S."/>
            <person name="Wortman J."/>
            <person name="Nusbaum C."/>
            <person name="Birren B."/>
        </authorList>
    </citation>
    <scope>NUCLEOTIDE SEQUENCE [LARGE SCALE GENOMIC DNA]</scope>
    <source>
        <strain evidence="9 10">ATCC 29453</strain>
    </source>
</reference>
<feature type="active site" evidence="7">
    <location>
        <position position="93"/>
    </location>
</feature>
<evidence type="ECO:0000256" key="7">
    <source>
        <dbReference type="PROSITE-ProRule" id="PRU01016"/>
    </source>
</evidence>
<evidence type="ECO:0000256" key="5">
    <source>
        <dbReference type="ARBA" id="ARBA00022747"/>
    </source>
</evidence>
<dbReference type="NCBIfam" id="TIGR00675">
    <property type="entry name" value="dcm"/>
    <property type="match status" value="1"/>
</dbReference>
<dbReference type="GO" id="GO:0032259">
    <property type="term" value="P:methylation"/>
    <property type="evidence" value="ECO:0007669"/>
    <property type="project" value="UniProtKB-KW"/>
</dbReference>
<dbReference type="PROSITE" id="PS51679">
    <property type="entry name" value="SAM_MT_C5"/>
    <property type="match status" value="1"/>
</dbReference>
<sequence>MLNNQLTYISLFSSAGVGCYGFKQAGFECIATNELLPKRLNIQKLNNKCRYETGYIAGDIQQAETKQAIYAEIEKWHKLGNDKVDVVIATPPCQGMSVANHKKNDDDLNRNSLIVQSVEMIKQIQPRFFIFENVPLFWKTGCVNQQGDIMSIGAMISAELGVNYTIYHQVINFKNYGAYSSRTRTVVIGVEKKLAQTISPLELYPDYQEETVLQNVIGSLKSLEWGEYDEQDFYHSFRIYPEHMRAWIHDLKQGQSAFEQTDPLKIPHQIKDGKRVVNASKNGDKYTRQKWQAVAPCIHTRNDQLASQNTVHPTDDRVFSIRELMKLMSIPDDFQWLSQSLVELNALDADEKRKVSKKEEMNIRQSIGEAVPTIIFKQIAEKIDFFFKQKGLPEKEITQLINELNLSDTVHLIQFIENYRHEIHWTSLSSIIELANAKRHNHSAFFTNSFIIDEIVRHLPKFNKDEITIVEPSVGSGNFLPLLFKYYADIPKVNLIVVDIDSNMIEILKVMYAQPYLPKNISITFICQNFMQVQLSQPIDLIVGNPPFTKLGKKEISEYIDNNYNKKATNLAEFFLEKAVHMADYVSFVMPKNLLNTPEYVLTREFLYPFSILNILDIGEKGFKGVLVETINILISKIDKAHKVWVQSLTESIILLQEKEYIFDKSLPYWVIYRNNFFDNVAKKLTFGIFNVFRDRQITNSNSSFERKNADDIRIIKSRNINKLGTELINIEQYDAFISLNDAQSMAVYQYLQRDDVYMTPNMTYNPRLMKKQRGYIVNGSVALLIPKEKVELSPQQMLYISSDEFRQFYRIARNYQTRSLNIDSTSVYWFGLYNGD</sequence>
<dbReference type="InterPro" id="IPR029063">
    <property type="entry name" value="SAM-dependent_MTases_sf"/>
</dbReference>
<dbReference type="eggNOG" id="COG0270">
    <property type="taxonomic scope" value="Bacteria"/>
</dbReference>
<dbReference type="InterPro" id="IPR018117">
    <property type="entry name" value="C5_DNA_meth_AS"/>
</dbReference>
<name>V9H5P2_9NEIS</name>
<keyword evidence="2 7" id="KW-0489">Methyltransferase</keyword>
<dbReference type="Gene3D" id="3.90.120.10">
    <property type="entry name" value="DNA Methylase, subunit A, domain 2"/>
    <property type="match status" value="1"/>
</dbReference>
<dbReference type="RefSeq" id="WP_002642436.1">
    <property type="nucleotide sequence ID" value="NZ_CP019448.1"/>
</dbReference>
<dbReference type="KEGG" id="smur:BWP33_10945"/>
<evidence type="ECO:0000259" key="8">
    <source>
        <dbReference type="Pfam" id="PF07669"/>
    </source>
</evidence>
<evidence type="ECO:0000256" key="2">
    <source>
        <dbReference type="ARBA" id="ARBA00022603"/>
    </source>
</evidence>
<dbReference type="EC" id="2.1.1.37" evidence="1"/>
<dbReference type="PRINTS" id="PR00507">
    <property type="entry name" value="N12N6MTFRASE"/>
</dbReference>
<dbReference type="InterPro" id="IPR011639">
    <property type="entry name" value="MethylTrfase_TaqI-like_dom"/>
</dbReference>
<dbReference type="STRING" id="641147.HMPREF9021_01474"/>
<dbReference type="AlphaFoldDB" id="V9H5P2"/>
<dbReference type="InterPro" id="IPR002052">
    <property type="entry name" value="DNA_methylase_N6_adenine_CS"/>
</dbReference>
<keyword evidence="3 7" id="KW-0808">Transferase</keyword>
<dbReference type="Proteomes" id="UP000017813">
    <property type="component" value="Unassembled WGS sequence"/>
</dbReference>
<dbReference type="EMBL" id="ADCY02000044">
    <property type="protein sequence ID" value="EFG30507.1"/>
    <property type="molecule type" value="Genomic_DNA"/>
</dbReference>
<keyword evidence="5" id="KW-0680">Restriction system</keyword>
<dbReference type="GO" id="GO:0003676">
    <property type="term" value="F:nucleic acid binding"/>
    <property type="evidence" value="ECO:0007669"/>
    <property type="project" value="InterPro"/>
</dbReference>
<keyword evidence="10" id="KW-1185">Reference proteome</keyword>
<reference evidence="9 10" key="1">
    <citation type="submission" date="2010-03" db="EMBL/GenBank/DDBJ databases">
        <authorList>
            <consortium name="The Broad Institute Genome Sequencing Platform"/>
            <person name="Ward D."/>
            <person name="Earl A."/>
            <person name="Feldgarden M."/>
            <person name="Gevers D."/>
            <person name="Young S."/>
            <person name="Zeng Q."/>
            <person name="Koehrsen M."/>
            <person name="Alvarado L."/>
            <person name="Berlin A.M."/>
            <person name="Borenstein D."/>
            <person name="Chapman S.B."/>
            <person name="Chen Z."/>
            <person name="Engels R."/>
            <person name="Freedman E."/>
            <person name="Gellesch M."/>
            <person name="Goldberg J."/>
            <person name="Griggs A."/>
            <person name="Gujja S."/>
            <person name="Heilman E.R."/>
            <person name="Heiman D.I."/>
            <person name="Hepburn T.A."/>
            <person name="Howarth C."/>
            <person name="Jen D."/>
            <person name="Larson L."/>
            <person name="Mehta T."/>
            <person name="Park D."/>
            <person name="Pearson M."/>
            <person name="Richards J."/>
            <person name="Roberts A."/>
            <person name="Saif S."/>
            <person name="Shea T.D."/>
            <person name="Shenoy N."/>
            <person name="Sisk P."/>
            <person name="Stolte C."/>
            <person name="Sykes S.N."/>
            <person name="Walk T."/>
            <person name="White J."/>
            <person name="Yandava C."/>
            <person name="Izard J."/>
            <person name="Baranova O.V."/>
            <person name="Blanton J.M."/>
            <person name="Tanner A.C."/>
            <person name="Dewhirst F."/>
            <person name="Haas B."/>
            <person name="Nusbaum C."/>
            <person name="Birren B."/>
        </authorList>
    </citation>
    <scope>NUCLEOTIDE SEQUENCE [LARGE SCALE GENOMIC DNA]</scope>
    <source>
        <strain evidence="9 10">ATCC 29453</strain>
    </source>
</reference>
<evidence type="ECO:0000256" key="3">
    <source>
        <dbReference type="ARBA" id="ARBA00022679"/>
    </source>
</evidence>
<dbReference type="InterPro" id="IPR001525">
    <property type="entry name" value="C5_MeTfrase"/>
</dbReference>
<dbReference type="Gene3D" id="3.40.50.150">
    <property type="entry name" value="Vaccinia Virus protein VP39"/>
    <property type="match status" value="2"/>
</dbReference>
<protein>
    <recommendedName>
        <fullName evidence="1">DNA (cytosine-5-)-methyltransferase</fullName>
        <ecNumber evidence="1">2.1.1.37</ecNumber>
    </recommendedName>
</protein>